<dbReference type="InterPro" id="IPR007861">
    <property type="entry name" value="DNA_mismatch_repair_MutS_clamp"/>
</dbReference>
<dbReference type="PROSITE" id="PS00486">
    <property type="entry name" value="DNA_MISMATCH_REPAIR_2"/>
    <property type="match status" value="1"/>
</dbReference>
<dbReference type="GO" id="GO:0140664">
    <property type="term" value="F:ATP-dependent DNA damage sensor activity"/>
    <property type="evidence" value="ECO:0007669"/>
    <property type="project" value="InterPro"/>
</dbReference>
<keyword evidence="5 9" id="KW-0067">ATP-binding</keyword>
<feature type="domain" description="DNA mismatch repair proteins mutS family" evidence="11">
    <location>
        <begin position="701"/>
        <end position="717"/>
    </location>
</feature>
<dbReference type="SUPFAM" id="SSF52540">
    <property type="entry name" value="P-loop containing nucleoside triphosphate hydrolases"/>
    <property type="match status" value="1"/>
</dbReference>
<dbReference type="Gene3D" id="3.30.420.110">
    <property type="entry name" value="MutS, connector domain"/>
    <property type="match status" value="1"/>
</dbReference>
<evidence type="ECO:0000256" key="10">
    <source>
        <dbReference type="RuleBase" id="RU003756"/>
    </source>
</evidence>
<dbReference type="SUPFAM" id="SSF53150">
    <property type="entry name" value="DNA repair protein MutS, domain II"/>
    <property type="match status" value="1"/>
</dbReference>
<dbReference type="HAMAP" id="MF_00096">
    <property type="entry name" value="MutS"/>
    <property type="match status" value="1"/>
</dbReference>
<dbReference type="Gene3D" id="3.40.50.300">
    <property type="entry name" value="P-loop containing nucleotide triphosphate hydrolases"/>
    <property type="match status" value="1"/>
</dbReference>
<dbReference type="InterPro" id="IPR005748">
    <property type="entry name" value="DNA_mismatch_repair_MutS"/>
</dbReference>
<keyword evidence="6 9" id="KW-0238">DNA-binding</keyword>
<evidence type="ECO:0000259" key="11">
    <source>
        <dbReference type="PROSITE" id="PS00486"/>
    </source>
</evidence>
<evidence type="ECO:0000256" key="2">
    <source>
        <dbReference type="ARBA" id="ARBA00021982"/>
    </source>
</evidence>
<evidence type="ECO:0000313" key="13">
    <source>
        <dbReference type="Proteomes" id="UP000886743"/>
    </source>
</evidence>
<dbReference type="Pfam" id="PF01624">
    <property type="entry name" value="MutS_I"/>
    <property type="match status" value="1"/>
</dbReference>
<keyword evidence="7 9" id="KW-0234">DNA repair</keyword>
<dbReference type="PANTHER" id="PTHR11361">
    <property type="entry name" value="DNA MISMATCH REPAIR PROTEIN MUTS FAMILY MEMBER"/>
    <property type="match status" value="1"/>
</dbReference>
<evidence type="ECO:0000256" key="8">
    <source>
        <dbReference type="ARBA" id="ARBA00024647"/>
    </source>
</evidence>
<evidence type="ECO:0000313" key="12">
    <source>
        <dbReference type="EMBL" id="HIV02892.1"/>
    </source>
</evidence>
<dbReference type="AlphaFoldDB" id="A0A9D1T0C1"/>
<proteinExistence type="inferred from homology"/>
<dbReference type="Gene3D" id="3.40.1170.10">
    <property type="entry name" value="DNA repair protein MutS, domain I"/>
    <property type="match status" value="1"/>
</dbReference>
<dbReference type="InterPro" id="IPR036187">
    <property type="entry name" value="DNA_mismatch_repair_MutS_sf"/>
</dbReference>
<dbReference type="SUPFAM" id="SSF48334">
    <property type="entry name" value="DNA repair protein MutS, domain III"/>
    <property type="match status" value="1"/>
</dbReference>
<dbReference type="InterPro" id="IPR016151">
    <property type="entry name" value="DNA_mismatch_repair_MutS_N"/>
</dbReference>
<dbReference type="FunFam" id="3.40.1170.10:FF:000001">
    <property type="entry name" value="DNA mismatch repair protein MutS"/>
    <property type="match status" value="1"/>
</dbReference>
<dbReference type="InterPro" id="IPR007696">
    <property type="entry name" value="DNA_mismatch_repair_MutS_core"/>
</dbReference>
<dbReference type="SMART" id="SM00533">
    <property type="entry name" value="MUTSd"/>
    <property type="match status" value="1"/>
</dbReference>
<dbReference type="Pfam" id="PF05192">
    <property type="entry name" value="MutS_III"/>
    <property type="match status" value="1"/>
</dbReference>
<dbReference type="GO" id="GO:0005524">
    <property type="term" value="F:ATP binding"/>
    <property type="evidence" value="ECO:0007669"/>
    <property type="project" value="UniProtKB-UniRule"/>
</dbReference>
<comment type="similarity">
    <text evidence="1 9 10">Belongs to the DNA mismatch repair MutS family.</text>
</comment>
<comment type="caution">
    <text evidence="12">The sequence shown here is derived from an EMBL/GenBank/DDBJ whole genome shotgun (WGS) entry which is preliminary data.</text>
</comment>
<dbReference type="GO" id="GO:0005829">
    <property type="term" value="C:cytosol"/>
    <property type="evidence" value="ECO:0007669"/>
    <property type="project" value="TreeGrafter"/>
</dbReference>
<evidence type="ECO:0000256" key="1">
    <source>
        <dbReference type="ARBA" id="ARBA00006271"/>
    </source>
</evidence>
<accession>A0A9D1T0C1</accession>
<dbReference type="InterPro" id="IPR007860">
    <property type="entry name" value="DNA_mmatch_repair_MutS_con_dom"/>
</dbReference>
<dbReference type="Proteomes" id="UP000886743">
    <property type="component" value="Unassembled WGS sequence"/>
</dbReference>
<evidence type="ECO:0000256" key="6">
    <source>
        <dbReference type="ARBA" id="ARBA00023125"/>
    </source>
</evidence>
<dbReference type="InterPro" id="IPR036678">
    <property type="entry name" value="MutS_con_dom_sf"/>
</dbReference>
<feature type="binding site" evidence="9">
    <location>
        <begin position="627"/>
        <end position="634"/>
    </location>
    <ligand>
        <name>ATP</name>
        <dbReference type="ChEBI" id="CHEBI:30616"/>
    </ligand>
</feature>
<dbReference type="GO" id="GO:0030983">
    <property type="term" value="F:mismatched DNA binding"/>
    <property type="evidence" value="ECO:0007669"/>
    <property type="project" value="InterPro"/>
</dbReference>
<dbReference type="Pfam" id="PF05188">
    <property type="entry name" value="MutS_II"/>
    <property type="match status" value="1"/>
</dbReference>
<dbReference type="Gene3D" id="1.10.1420.10">
    <property type="match status" value="2"/>
</dbReference>
<name>A0A9D1T0C1_9FIRM</name>
<dbReference type="GO" id="GO:0003684">
    <property type="term" value="F:damaged DNA binding"/>
    <property type="evidence" value="ECO:0007669"/>
    <property type="project" value="UniProtKB-UniRule"/>
</dbReference>
<dbReference type="InterPro" id="IPR027417">
    <property type="entry name" value="P-loop_NTPase"/>
</dbReference>
<dbReference type="Pfam" id="PF05190">
    <property type="entry name" value="MutS_IV"/>
    <property type="match status" value="1"/>
</dbReference>
<keyword evidence="4 9" id="KW-0227">DNA damage</keyword>
<dbReference type="GO" id="GO:0006298">
    <property type="term" value="P:mismatch repair"/>
    <property type="evidence" value="ECO:0007669"/>
    <property type="project" value="UniProtKB-UniRule"/>
</dbReference>
<protein>
    <recommendedName>
        <fullName evidence="2 9">DNA mismatch repair protein MutS</fullName>
    </recommendedName>
</protein>
<dbReference type="PIRSF" id="PIRSF037677">
    <property type="entry name" value="DNA_mis_repair_Msh6"/>
    <property type="match status" value="1"/>
</dbReference>
<dbReference type="EMBL" id="DVOF01000141">
    <property type="protein sequence ID" value="HIV02892.1"/>
    <property type="molecule type" value="Genomic_DNA"/>
</dbReference>
<organism evidence="12 13">
    <name type="scientific">Candidatus Aphodoplasma excrementigallinarum</name>
    <dbReference type="NCBI Taxonomy" id="2840673"/>
    <lineage>
        <taxon>Bacteria</taxon>
        <taxon>Bacillati</taxon>
        <taxon>Bacillota</taxon>
        <taxon>Clostridia</taxon>
        <taxon>Eubacteriales</taxon>
        <taxon>Candidatus Aphodoplasma</taxon>
    </lineage>
</organism>
<dbReference type="InterPro" id="IPR007695">
    <property type="entry name" value="DNA_mismatch_repair_MutS-lik_N"/>
</dbReference>
<dbReference type="Pfam" id="PF00488">
    <property type="entry name" value="MutS_V"/>
    <property type="match status" value="1"/>
</dbReference>
<dbReference type="FunFam" id="3.40.50.300:FF:000870">
    <property type="entry name" value="MutS protein homolog 4"/>
    <property type="match status" value="1"/>
</dbReference>
<comment type="function">
    <text evidence="8 9">This protein is involved in the repair of mismatches in DNA. It is possible that it carries out the mismatch recognition step. This protein has a weak ATPase activity.</text>
</comment>
<evidence type="ECO:0000256" key="9">
    <source>
        <dbReference type="HAMAP-Rule" id="MF_00096"/>
    </source>
</evidence>
<dbReference type="SMART" id="SM00534">
    <property type="entry name" value="MUTSac"/>
    <property type="match status" value="1"/>
</dbReference>
<reference evidence="12" key="2">
    <citation type="journal article" date="2021" name="PeerJ">
        <title>Extensive microbial diversity within the chicken gut microbiome revealed by metagenomics and culture.</title>
        <authorList>
            <person name="Gilroy R."/>
            <person name="Ravi A."/>
            <person name="Getino M."/>
            <person name="Pursley I."/>
            <person name="Horton D.L."/>
            <person name="Alikhan N.F."/>
            <person name="Baker D."/>
            <person name="Gharbi K."/>
            <person name="Hall N."/>
            <person name="Watson M."/>
            <person name="Adriaenssens E.M."/>
            <person name="Foster-Nyarko E."/>
            <person name="Jarju S."/>
            <person name="Secka A."/>
            <person name="Antonio M."/>
            <person name="Oren A."/>
            <person name="Chaudhuri R.R."/>
            <person name="La Ragione R."/>
            <person name="Hildebrand F."/>
            <person name="Pallen M.J."/>
        </authorList>
    </citation>
    <scope>NUCLEOTIDE SEQUENCE</scope>
    <source>
        <strain evidence="12">4920</strain>
    </source>
</reference>
<gene>
    <name evidence="9 12" type="primary">mutS</name>
    <name evidence="12" type="ORF">IAC74_04900</name>
</gene>
<dbReference type="InterPro" id="IPR017261">
    <property type="entry name" value="DNA_mismatch_repair_MutS/MSH"/>
</dbReference>
<dbReference type="NCBIfam" id="TIGR01070">
    <property type="entry name" value="mutS1"/>
    <property type="match status" value="1"/>
</dbReference>
<evidence type="ECO:0000256" key="7">
    <source>
        <dbReference type="ARBA" id="ARBA00023204"/>
    </source>
</evidence>
<dbReference type="SUPFAM" id="SSF55271">
    <property type="entry name" value="DNA repair protein MutS, domain I"/>
    <property type="match status" value="1"/>
</dbReference>
<dbReference type="FunFam" id="1.10.1420.10:FF:000001">
    <property type="entry name" value="DNA mismatch repair protein MutS"/>
    <property type="match status" value="1"/>
</dbReference>
<dbReference type="CDD" id="cd03284">
    <property type="entry name" value="ABC_MutS1"/>
    <property type="match status" value="1"/>
</dbReference>
<keyword evidence="3 9" id="KW-0547">Nucleotide-binding</keyword>
<dbReference type="NCBIfam" id="NF003810">
    <property type="entry name" value="PRK05399.1"/>
    <property type="match status" value="1"/>
</dbReference>
<reference evidence="12" key="1">
    <citation type="submission" date="2020-10" db="EMBL/GenBank/DDBJ databases">
        <authorList>
            <person name="Gilroy R."/>
        </authorList>
    </citation>
    <scope>NUCLEOTIDE SEQUENCE</scope>
    <source>
        <strain evidence="12">4920</strain>
    </source>
</reference>
<evidence type="ECO:0000256" key="5">
    <source>
        <dbReference type="ARBA" id="ARBA00022840"/>
    </source>
</evidence>
<dbReference type="InterPro" id="IPR045076">
    <property type="entry name" value="MutS"/>
</dbReference>
<dbReference type="PANTHER" id="PTHR11361:SF34">
    <property type="entry name" value="DNA MISMATCH REPAIR PROTEIN MSH1, MITOCHONDRIAL"/>
    <property type="match status" value="1"/>
</dbReference>
<evidence type="ECO:0000256" key="3">
    <source>
        <dbReference type="ARBA" id="ARBA00022741"/>
    </source>
</evidence>
<dbReference type="InterPro" id="IPR000432">
    <property type="entry name" value="DNA_mismatch_repair_MutS_C"/>
</dbReference>
<sequence>MADITPMMEQYQKIKSQYADCILFFRLGDFYEMFNDDAVLASRELELVLTGRGGKKGDDGVREGGMPMCGVPFHSADSYIAKLVAKGYKVAICEQLEDPALTKGLVKRDVIKIITPGTVTDTRSLDEKKNNFLALIYCGSDAQTSLVFADISTGEVFTTKLRGIDEAAVLDELASFDPSEVLFCRRAKESYERAVKGRFDLYIGNIDEEFFQYDMAKSAIQDEMETDDFSLIGLPEDKDLICAVGAAILYLSDTQKSSLFRVLDIRYYETEQYMGIDYNTRRNLELTQSMREKSKKGTLLWVLDRTKTSMGGRLLTQWIEKPLLSPASIEKRQKGVAELKDNMMLREELQEDLDGVYDISRLIGRISLGSATPRDMISLRESLRALPAVELKLSKCTSPILQEQLDNLDLLSDVKDLLYAAIDDKAPINTANGGVIKDGYNANVDEYRTAQREGKTWLADVQQYEREKTGIKNLKVGYNKVFGYYIEVSKGQTGSVPDYYVRKQTLVNGERYITPKLKEIENIIIGAEERLVRLEAHLFDELRQKICAQIERLKKTAGVVAVTDVLCALAEAAQQNHYCMPSVDASGVIEIKDGRHPVVEKMLKSELFVPNDTFLDLEGDRLCIITGPNMAGKSTYMRQVALITLMAQIGSFVPASSARIGVVDKIFTRVGASDDLSTGQSTFMVEMNEVTNILKNATRNSLIILDEIGRGTSTYDGLSIAWAVAEYICDKAKIGAKTLFSTHYHELTELESRLEGVKNYCSVVKKRGDDITFLRKIVKGGADGSYGIEVAALAGIPAEVTHRAKEIFRILEQNDVNKGSYQLEVLDAMAYAPASLSEETDNEITRELKNMDVTTFTPIEALNKLYELANRAKEM</sequence>
<evidence type="ECO:0000256" key="4">
    <source>
        <dbReference type="ARBA" id="ARBA00022763"/>
    </source>
</evidence>